<evidence type="ECO:0000256" key="6">
    <source>
        <dbReference type="ARBA" id="ARBA00023128"/>
    </source>
</evidence>
<gene>
    <name evidence="12" type="ORF">NA56DRAFT_150049</name>
</gene>
<dbReference type="PANTHER" id="PTHR28202">
    <property type="entry name" value="ASSEMBLY FACTOR CBP4"/>
    <property type="match status" value="1"/>
</dbReference>
<keyword evidence="8 11" id="KW-0143">Chaperone</keyword>
<accession>A0A2J6QNN6</accession>
<evidence type="ECO:0000256" key="7">
    <source>
        <dbReference type="ARBA" id="ARBA00023136"/>
    </source>
</evidence>
<proteinExistence type="inferred from homology"/>
<dbReference type="InterPro" id="IPR012420">
    <property type="entry name" value="Cbp4"/>
</dbReference>
<dbReference type="PANTHER" id="PTHR28202:SF1">
    <property type="entry name" value="ASSEMBLY FACTOR CBP4"/>
    <property type="match status" value="1"/>
</dbReference>
<feature type="transmembrane region" description="Helical" evidence="11">
    <location>
        <begin position="12"/>
        <end position="32"/>
    </location>
</feature>
<comment type="similarity">
    <text evidence="2 11">Belongs to the CBP4 family.</text>
</comment>
<evidence type="ECO:0000256" key="2">
    <source>
        <dbReference type="ARBA" id="ARBA00006780"/>
    </source>
</evidence>
<evidence type="ECO:0000256" key="8">
    <source>
        <dbReference type="ARBA" id="ARBA00023186"/>
    </source>
</evidence>
<dbReference type="Pfam" id="PF07960">
    <property type="entry name" value="CBP4"/>
    <property type="match status" value="1"/>
</dbReference>
<keyword evidence="3 11" id="KW-0812">Transmembrane</keyword>
<comment type="subcellular location">
    <subcellularLocation>
        <location evidence="1 11">Mitochondrion inner membrane</location>
        <topology evidence="1 11">Single-pass membrane protein</topology>
    </subcellularLocation>
</comment>
<reference evidence="12 13" key="1">
    <citation type="submission" date="2016-05" db="EMBL/GenBank/DDBJ databases">
        <title>A degradative enzymes factory behind the ericoid mycorrhizal symbiosis.</title>
        <authorList>
            <consortium name="DOE Joint Genome Institute"/>
            <person name="Martino E."/>
            <person name="Morin E."/>
            <person name="Grelet G."/>
            <person name="Kuo A."/>
            <person name="Kohler A."/>
            <person name="Daghino S."/>
            <person name="Barry K."/>
            <person name="Choi C."/>
            <person name="Cichocki N."/>
            <person name="Clum A."/>
            <person name="Copeland A."/>
            <person name="Hainaut M."/>
            <person name="Haridas S."/>
            <person name="Labutti K."/>
            <person name="Lindquist E."/>
            <person name="Lipzen A."/>
            <person name="Khouja H.-R."/>
            <person name="Murat C."/>
            <person name="Ohm R."/>
            <person name="Olson A."/>
            <person name="Spatafora J."/>
            <person name="Veneault-Fourrey C."/>
            <person name="Henrissat B."/>
            <person name="Grigoriev I."/>
            <person name="Martin F."/>
            <person name="Perotto S."/>
        </authorList>
    </citation>
    <scope>NUCLEOTIDE SEQUENCE [LARGE SCALE GENOMIC DNA]</scope>
    <source>
        <strain evidence="12 13">UAMH 7357</strain>
    </source>
</reference>
<keyword evidence="7 11" id="KW-0472">Membrane</keyword>
<evidence type="ECO:0000256" key="9">
    <source>
        <dbReference type="ARBA" id="ARBA00025413"/>
    </source>
</evidence>
<keyword evidence="4 11" id="KW-0999">Mitochondrion inner membrane</keyword>
<name>A0A2J6QNN6_9HELO</name>
<evidence type="ECO:0000256" key="10">
    <source>
        <dbReference type="ARBA" id="ARBA00031521"/>
    </source>
</evidence>
<evidence type="ECO:0000256" key="4">
    <source>
        <dbReference type="ARBA" id="ARBA00022792"/>
    </source>
</evidence>
<dbReference type="GO" id="GO:0005743">
    <property type="term" value="C:mitochondrial inner membrane"/>
    <property type="evidence" value="ECO:0007669"/>
    <property type="project" value="UniProtKB-SubCell"/>
</dbReference>
<evidence type="ECO:0000256" key="1">
    <source>
        <dbReference type="ARBA" id="ARBA00004434"/>
    </source>
</evidence>
<dbReference type="Proteomes" id="UP000235672">
    <property type="component" value="Unassembled WGS sequence"/>
</dbReference>
<evidence type="ECO:0000313" key="12">
    <source>
        <dbReference type="EMBL" id="PMD27881.1"/>
    </source>
</evidence>
<sequence length="125" mass="14071">MPPRPTNWALWGKMIAAGAVCCIGGPALVYYVSPTEEELFLKYNPELQKRSLENRLQKQQDFDDFVSKLKEYSKSDKTIWEVSAIAEKNARDGKIAEQVKLSEEIEARKKAIREAGIKPMPGGSL</sequence>
<protein>
    <recommendedName>
        <fullName evidence="10 11">Cytochrome b mRNA-processing protein 4</fullName>
    </recommendedName>
</protein>
<keyword evidence="13" id="KW-1185">Reference proteome</keyword>
<keyword evidence="6 11" id="KW-0496">Mitochondrion</keyword>
<dbReference type="AlphaFoldDB" id="A0A2J6QNN6"/>
<dbReference type="OrthoDB" id="5576752at2759"/>
<keyword evidence="5 11" id="KW-1133">Transmembrane helix</keyword>
<dbReference type="GO" id="GO:0034551">
    <property type="term" value="P:mitochondrial respiratory chain complex III assembly"/>
    <property type="evidence" value="ECO:0007669"/>
    <property type="project" value="TreeGrafter"/>
</dbReference>
<evidence type="ECO:0000313" key="13">
    <source>
        <dbReference type="Proteomes" id="UP000235672"/>
    </source>
</evidence>
<organism evidence="12 13">
    <name type="scientific">Hyaloscypha hepaticicola</name>
    <dbReference type="NCBI Taxonomy" id="2082293"/>
    <lineage>
        <taxon>Eukaryota</taxon>
        <taxon>Fungi</taxon>
        <taxon>Dikarya</taxon>
        <taxon>Ascomycota</taxon>
        <taxon>Pezizomycotina</taxon>
        <taxon>Leotiomycetes</taxon>
        <taxon>Helotiales</taxon>
        <taxon>Hyaloscyphaceae</taxon>
        <taxon>Hyaloscypha</taxon>
    </lineage>
</organism>
<dbReference type="EMBL" id="KZ613465">
    <property type="protein sequence ID" value="PMD27881.1"/>
    <property type="molecule type" value="Genomic_DNA"/>
</dbReference>
<evidence type="ECO:0000256" key="3">
    <source>
        <dbReference type="ARBA" id="ARBA00022692"/>
    </source>
</evidence>
<comment type="function">
    <text evidence="9 11">Essential for the assembly of ubiquinol-cytochrome c reductase. It has a direct effect on the correct occurrence of the Rieske protein, core 4, core 5 and apocytochrome b.</text>
</comment>
<evidence type="ECO:0000256" key="5">
    <source>
        <dbReference type="ARBA" id="ARBA00022989"/>
    </source>
</evidence>
<evidence type="ECO:0000256" key="11">
    <source>
        <dbReference type="RuleBase" id="RU368005"/>
    </source>
</evidence>